<evidence type="ECO:0000256" key="5">
    <source>
        <dbReference type="PROSITE-ProRule" id="PRU01240"/>
    </source>
</evidence>
<feature type="active site" description="Charge relay system" evidence="5">
    <location>
        <position position="274"/>
    </location>
</feature>
<accession>A0A4R2LH83</accession>
<dbReference type="RefSeq" id="WP_131927542.1">
    <property type="nucleotide sequence ID" value="NZ_SLXB01000041.1"/>
</dbReference>
<comment type="caution">
    <text evidence="7">The sequence shown here is derived from an EMBL/GenBank/DDBJ whole genome shotgun (WGS) entry which is preliminary data.</text>
</comment>
<reference evidence="7 8" key="1">
    <citation type="submission" date="2019-03" db="EMBL/GenBank/DDBJ databases">
        <title>Genomic Encyclopedia of Type Strains, Phase IV (KMG-IV): sequencing the most valuable type-strain genomes for metagenomic binning, comparative biology and taxonomic classification.</title>
        <authorList>
            <person name="Goeker M."/>
        </authorList>
    </citation>
    <scope>NUCLEOTIDE SEQUENCE [LARGE SCALE GENOMIC DNA]</scope>
    <source>
        <strain evidence="7 8">DSM 23917</strain>
    </source>
</reference>
<feature type="active site" description="Charge relay system" evidence="5">
    <location>
        <position position="482"/>
    </location>
</feature>
<protein>
    <submittedName>
        <fullName evidence="7">Subtilase family protein</fullName>
    </submittedName>
</protein>
<sequence length="614" mass="66355">MKYAKIIAFVLFVIPLIFIGCSDEDEQVQNNEIISEAANSSTRAGEATDYYWYQGQKIGLNKNESKKFILFKQESRMKLSTNLANLKFADSFSEVKMSSKIKRSKASASSVSSLMWASVETSESLLKNSEILYEAPYFTTGDGYELGLSHLLYVKLKSEKDVEQLTEMANKFNVELIGNNEYMPLWYTLGCTKSSKGNALEIANIFYETGLFAEAQPDLMTAIIASCVNDTHFNSQWNLLNTGQNNGIFGSDIRYCGTRSITSGSNNIIVAVIDHGIQLNHPDLNIHPISYDTEIGSSPSIVRGSHGTACGGIIGALSNNNLGVAGIAPNSPLMSISNNLIASPDYNQKVADGFNFAWSNGASVISNSWFSPTPQAILTDAIQNAISNGRNGRGCVVVFATGNHNSSVRYPANAIPDILAVGAMSPCEERKNPNSCDGENWGSNFGTTLDIVAPGVLIPTTDRTGNAGYSSGDYILNFNGTSSACPHVAATAALILSENPLLTQKQVADIIESTAQKVGNYSYSSTNGRPNGTWHQEMGYGLLNTFAAVAKVKSETLNFSNQNLYSSLFTGKWNVVANNVNVSNNAHLTLNFGEQITINPPFTVNAGSQLSIYR</sequence>
<dbReference type="GO" id="GO:0006508">
    <property type="term" value="P:proteolysis"/>
    <property type="evidence" value="ECO:0007669"/>
    <property type="project" value="UniProtKB-KW"/>
</dbReference>
<dbReference type="PROSITE" id="PS00137">
    <property type="entry name" value="SUBTILASE_HIS"/>
    <property type="match status" value="1"/>
</dbReference>
<dbReference type="SUPFAM" id="SSF52743">
    <property type="entry name" value="Subtilisin-like"/>
    <property type="match status" value="1"/>
</dbReference>
<dbReference type="PROSITE" id="PS00138">
    <property type="entry name" value="SUBTILASE_SER"/>
    <property type="match status" value="1"/>
</dbReference>
<dbReference type="InterPro" id="IPR023828">
    <property type="entry name" value="Peptidase_S8_Ser-AS"/>
</dbReference>
<dbReference type="AlphaFoldDB" id="A0A4R2LH83"/>
<dbReference type="InterPro" id="IPR022398">
    <property type="entry name" value="Peptidase_S8_His-AS"/>
</dbReference>
<keyword evidence="4 5" id="KW-0720">Serine protease</keyword>
<evidence type="ECO:0000259" key="6">
    <source>
        <dbReference type="Pfam" id="PF00082"/>
    </source>
</evidence>
<dbReference type="PROSITE" id="PS51257">
    <property type="entry name" value="PROKAR_LIPOPROTEIN"/>
    <property type="match status" value="1"/>
</dbReference>
<evidence type="ECO:0000313" key="8">
    <source>
        <dbReference type="Proteomes" id="UP000295600"/>
    </source>
</evidence>
<dbReference type="InterPro" id="IPR015500">
    <property type="entry name" value="Peptidase_S8_subtilisin-rel"/>
</dbReference>
<dbReference type="PROSITE" id="PS51892">
    <property type="entry name" value="SUBTILASE"/>
    <property type="match status" value="1"/>
</dbReference>
<dbReference type="EMBL" id="SLXB01000041">
    <property type="protein sequence ID" value="TCO86775.1"/>
    <property type="molecule type" value="Genomic_DNA"/>
</dbReference>
<gene>
    <name evidence="7" type="ORF">EV202_14115</name>
</gene>
<feature type="active site" description="Charge relay system" evidence="5">
    <location>
        <position position="306"/>
    </location>
</feature>
<organism evidence="7 8">
    <name type="scientific">Prevotella heparinolytica</name>
    <dbReference type="NCBI Taxonomy" id="28113"/>
    <lineage>
        <taxon>Bacteria</taxon>
        <taxon>Pseudomonadati</taxon>
        <taxon>Bacteroidota</taxon>
        <taxon>Bacteroidia</taxon>
        <taxon>Bacteroidales</taxon>
        <taxon>Bacteroidaceae</taxon>
        <taxon>Bacteroides</taxon>
    </lineage>
</organism>
<name>A0A4R2LH83_9BACE</name>
<dbReference type="PRINTS" id="PR00723">
    <property type="entry name" value="SUBTILISIN"/>
</dbReference>
<dbReference type="GO" id="GO:0004252">
    <property type="term" value="F:serine-type endopeptidase activity"/>
    <property type="evidence" value="ECO:0007669"/>
    <property type="project" value="UniProtKB-UniRule"/>
</dbReference>
<dbReference type="InterPro" id="IPR036852">
    <property type="entry name" value="Peptidase_S8/S53_dom_sf"/>
</dbReference>
<evidence type="ECO:0000313" key="7">
    <source>
        <dbReference type="EMBL" id="TCO86775.1"/>
    </source>
</evidence>
<feature type="domain" description="Peptidase S8/S53" evidence="6">
    <location>
        <begin position="266"/>
        <end position="541"/>
    </location>
</feature>
<dbReference type="InterPro" id="IPR000209">
    <property type="entry name" value="Peptidase_S8/S53_dom"/>
</dbReference>
<proteinExistence type="inferred from homology"/>
<keyword evidence="2 5" id="KW-0645">Protease</keyword>
<dbReference type="Gene3D" id="3.40.50.200">
    <property type="entry name" value="Peptidase S8/S53 domain"/>
    <property type="match status" value="1"/>
</dbReference>
<dbReference type="PANTHER" id="PTHR43806">
    <property type="entry name" value="PEPTIDASE S8"/>
    <property type="match status" value="1"/>
</dbReference>
<evidence type="ECO:0000256" key="2">
    <source>
        <dbReference type="ARBA" id="ARBA00022670"/>
    </source>
</evidence>
<keyword evidence="3 5" id="KW-0378">Hydrolase</keyword>
<dbReference type="Proteomes" id="UP000295600">
    <property type="component" value="Unassembled WGS sequence"/>
</dbReference>
<dbReference type="InterPro" id="IPR050131">
    <property type="entry name" value="Peptidase_S8_subtilisin-like"/>
</dbReference>
<dbReference type="Pfam" id="PF00082">
    <property type="entry name" value="Peptidase_S8"/>
    <property type="match status" value="1"/>
</dbReference>
<evidence type="ECO:0000256" key="4">
    <source>
        <dbReference type="ARBA" id="ARBA00022825"/>
    </source>
</evidence>
<evidence type="ECO:0000256" key="3">
    <source>
        <dbReference type="ARBA" id="ARBA00022801"/>
    </source>
</evidence>
<comment type="similarity">
    <text evidence="1 5">Belongs to the peptidase S8 family.</text>
</comment>
<dbReference type="PANTHER" id="PTHR43806:SF11">
    <property type="entry name" value="CEREVISIN-RELATED"/>
    <property type="match status" value="1"/>
</dbReference>
<evidence type="ECO:0000256" key="1">
    <source>
        <dbReference type="ARBA" id="ARBA00011073"/>
    </source>
</evidence>